<keyword evidence="2" id="KW-0732">Signal</keyword>
<proteinExistence type="predicted"/>
<comment type="caution">
    <text evidence="3">The sequence shown here is derived from an EMBL/GenBank/DDBJ whole genome shotgun (WGS) entry which is preliminary data.</text>
</comment>
<reference evidence="3" key="1">
    <citation type="submission" date="2022-11" db="EMBL/GenBank/DDBJ databases">
        <title>Refractory cell wall polysaccharides provide important carbon source for microbial heterotrophs in the hadal ocean.</title>
        <authorList>
            <person name="Zhu X."/>
        </authorList>
    </citation>
    <scope>NUCLEOTIDE SEQUENCE</scope>
    <source>
        <strain evidence="3">MTRN7</strain>
    </source>
</reference>
<accession>A0ABT4RXF8</accession>
<evidence type="ECO:0000256" key="2">
    <source>
        <dbReference type="SAM" id="SignalP"/>
    </source>
</evidence>
<keyword evidence="4" id="KW-1185">Reference proteome</keyword>
<organism evidence="3 4">
    <name type="scientific">Mesoflavibacter profundi</name>
    <dbReference type="NCBI Taxonomy" id="2708110"/>
    <lineage>
        <taxon>Bacteria</taxon>
        <taxon>Pseudomonadati</taxon>
        <taxon>Bacteroidota</taxon>
        <taxon>Flavobacteriia</taxon>
        <taxon>Flavobacteriales</taxon>
        <taxon>Flavobacteriaceae</taxon>
        <taxon>Mesoflavibacter</taxon>
    </lineage>
</organism>
<keyword evidence="1" id="KW-0175">Coiled coil</keyword>
<dbReference type="Proteomes" id="UP001149142">
    <property type="component" value="Unassembled WGS sequence"/>
</dbReference>
<gene>
    <name evidence="3" type="ORF">OOZ35_03270</name>
</gene>
<evidence type="ECO:0000313" key="4">
    <source>
        <dbReference type="Proteomes" id="UP001149142"/>
    </source>
</evidence>
<evidence type="ECO:0000313" key="3">
    <source>
        <dbReference type="EMBL" id="MDA0176508.1"/>
    </source>
</evidence>
<sequence length="344" mass="40106">MKQLTKLLFCIFLILPTIQFAQNFDKAIDYLEFLGDEQNLVTKNMWKYTKALAHSKSDRSINAKRENLIKSVENAIKKIEKANGFDGEDYKNKVLKHLKLNLSLLKQDYAEIIDMKAVAEQSYDMMEAYILAQRLADEKMAESQAEYETNFYAFANKHNIKIEESESDLGKKMEISNQVFTHYNDMYLVFFKVFINEIYLWDAIKTNNINAIQQNSSALLDASKEGLTLLETEKGFKNDNAIILATKQTFQFFIDEAENDIPVIVDFLVQEDQMKKIQEQLEKTPERKRTKDQIDNYNKKVNAINKAAKNYNKTNQSLNTKRQTVLNKLDATKEKFLERHIPKD</sequence>
<dbReference type="RefSeq" id="WP_106688603.1">
    <property type="nucleotide sequence ID" value="NZ_CAXQEU010000016.1"/>
</dbReference>
<feature type="chain" id="PRO_5046312262" evidence="2">
    <location>
        <begin position="22"/>
        <end position="344"/>
    </location>
</feature>
<feature type="coiled-coil region" evidence="1">
    <location>
        <begin position="287"/>
        <end position="335"/>
    </location>
</feature>
<evidence type="ECO:0000256" key="1">
    <source>
        <dbReference type="SAM" id="Coils"/>
    </source>
</evidence>
<dbReference type="EMBL" id="JAPFGC010000002">
    <property type="protein sequence ID" value="MDA0176508.1"/>
    <property type="molecule type" value="Genomic_DNA"/>
</dbReference>
<name>A0ABT4RXF8_9FLAO</name>
<feature type="signal peptide" evidence="2">
    <location>
        <begin position="1"/>
        <end position="21"/>
    </location>
</feature>
<protein>
    <submittedName>
        <fullName evidence="3">Uncharacterized protein</fullName>
    </submittedName>
</protein>